<evidence type="ECO:0000313" key="2">
    <source>
        <dbReference type="Proteomes" id="UP001057402"/>
    </source>
</evidence>
<comment type="caution">
    <text evidence="1">The sequence shown here is derived from an EMBL/GenBank/DDBJ whole genome shotgun (WGS) entry which is preliminary data.</text>
</comment>
<name>A0ACB9L640_9MYRT</name>
<keyword evidence="2" id="KW-1185">Reference proteome</keyword>
<reference evidence="2" key="1">
    <citation type="journal article" date="2023" name="Front. Plant Sci.">
        <title>Chromosomal-level genome assembly of Melastoma candidum provides insights into trichome evolution.</title>
        <authorList>
            <person name="Zhong Y."/>
            <person name="Wu W."/>
            <person name="Sun C."/>
            <person name="Zou P."/>
            <person name="Liu Y."/>
            <person name="Dai S."/>
            <person name="Zhou R."/>
        </authorList>
    </citation>
    <scope>NUCLEOTIDE SEQUENCE [LARGE SCALE GENOMIC DNA]</scope>
</reference>
<sequence length="96" mass="11088">MDSTQVHQCLPDINTRLKRHVLGKTKRHVQAPYPAKHFHYPCNPSSLEQSQNPSSMPQIAAFPHKHRKSQRVVRLAYAFSNDPHPTYISKVRLYTA</sequence>
<dbReference type="Proteomes" id="UP001057402">
    <property type="component" value="Chromosome 12"/>
</dbReference>
<gene>
    <name evidence="1" type="ORF">MLD38_039960</name>
</gene>
<protein>
    <submittedName>
        <fullName evidence="1">Uncharacterized protein</fullName>
    </submittedName>
</protein>
<accession>A0ACB9L640</accession>
<organism evidence="1 2">
    <name type="scientific">Melastoma candidum</name>
    <dbReference type="NCBI Taxonomy" id="119954"/>
    <lineage>
        <taxon>Eukaryota</taxon>
        <taxon>Viridiplantae</taxon>
        <taxon>Streptophyta</taxon>
        <taxon>Embryophyta</taxon>
        <taxon>Tracheophyta</taxon>
        <taxon>Spermatophyta</taxon>
        <taxon>Magnoliopsida</taxon>
        <taxon>eudicotyledons</taxon>
        <taxon>Gunneridae</taxon>
        <taxon>Pentapetalae</taxon>
        <taxon>rosids</taxon>
        <taxon>malvids</taxon>
        <taxon>Myrtales</taxon>
        <taxon>Melastomataceae</taxon>
        <taxon>Melastomatoideae</taxon>
        <taxon>Melastomateae</taxon>
        <taxon>Melastoma</taxon>
    </lineage>
</organism>
<evidence type="ECO:0000313" key="1">
    <source>
        <dbReference type="EMBL" id="KAI4304453.1"/>
    </source>
</evidence>
<proteinExistence type="predicted"/>
<dbReference type="EMBL" id="CM042891">
    <property type="protein sequence ID" value="KAI4304453.1"/>
    <property type="molecule type" value="Genomic_DNA"/>
</dbReference>